<evidence type="ECO:0000256" key="8">
    <source>
        <dbReference type="PIRSR" id="PIRSR000097-2"/>
    </source>
</evidence>
<dbReference type="VEuPathDB" id="FungiDB:DIURU_005690"/>
<evidence type="ECO:0000256" key="1">
    <source>
        <dbReference type="ARBA" id="ARBA00023002"/>
    </source>
</evidence>
<gene>
    <name evidence="11" type="ORF">DIURU_005690</name>
</gene>
<feature type="domain" description="NADP-dependent oxidoreductase" evidence="10">
    <location>
        <begin position="14"/>
        <end position="277"/>
    </location>
</feature>
<dbReference type="AlphaFoldDB" id="A0A642UJL1"/>
<dbReference type="Pfam" id="PF00248">
    <property type="entry name" value="Aldo_ket_red"/>
    <property type="match status" value="1"/>
</dbReference>
<dbReference type="GeneID" id="54784341"/>
<dbReference type="OMA" id="HVVISWH"/>
<dbReference type="InterPro" id="IPR023210">
    <property type="entry name" value="NADP_OxRdtase_dom"/>
</dbReference>
<dbReference type="InterPro" id="IPR020471">
    <property type="entry name" value="AKR"/>
</dbReference>
<evidence type="ECO:0000256" key="3">
    <source>
        <dbReference type="ARBA" id="ARBA00051098"/>
    </source>
</evidence>
<evidence type="ECO:0000256" key="2">
    <source>
        <dbReference type="ARBA" id="ARBA00050878"/>
    </source>
</evidence>
<dbReference type="Gene3D" id="3.20.20.100">
    <property type="entry name" value="NADP-dependent oxidoreductase domain"/>
    <property type="match status" value="1"/>
</dbReference>
<evidence type="ECO:0000256" key="9">
    <source>
        <dbReference type="PIRSR" id="PIRSR000097-3"/>
    </source>
</evidence>
<evidence type="ECO:0000256" key="6">
    <source>
        <dbReference type="ARBA" id="ARBA00081322"/>
    </source>
</evidence>
<dbReference type="GO" id="GO:0047011">
    <property type="term" value="F:2-dehydropantolactone reductase (A-specific) activity"/>
    <property type="evidence" value="ECO:0007669"/>
    <property type="project" value="UniProtKB-ARBA"/>
</dbReference>
<keyword evidence="1" id="KW-0560">Oxidoreductase</keyword>
<feature type="active site" description="Proton donor" evidence="7">
    <location>
        <position position="47"/>
    </location>
</feature>
<dbReference type="EC" id="1.1.1.358" evidence="4"/>
<dbReference type="PROSITE" id="PS00798">
    <property type="entry name" value="ALDOKETO_REDUCTASE_1"/>
    <property type="match status" value="1"/>
</dbReference>
<sequence>MSYTLNTGAKIPAIGLGTFLSTPEEVYGAVKEALATGYRHIDTAYFYDNEEAIGRAVKDSGIPRSEIFITTKLWSTQHQNPQKALDDALKALNTDYIDLYLIHWPVAFDTTNGNDKFIPKRADGSWAIDPSVDFVDTYAKLQELDPSKVKAIGVSNFSITNLERLLSAPSTKVTPAANQVEIHPLLPQEELIKYCKAKNIQIEAYCPLGSANSPLLDNPVLAKLGEKYGVPPATIMISWALWREYVVLPKSVNPQRIKSNFEVVKLSDEDGETINNISKTEGIKRIVDPPFGVKVYDDNTAY</sequence>
<evidence type="ECO:0000313" key="12">
    <source>
        <dbReference type="Proteomes" id="UP000449547"/>
    </source>
</evidence>
<evidence type="ECO:0000256" key="4">
    <source>
        <dbReference type="ARBA" id="ARBA00066965"/>
    </source>
</evidence>
<evidence type="ECO:0000256" key="5">
    <source>
        <dbReference type="ARBA" id="ARBA00079693"/>
    </source>
</evidence>
<dbReference type="OrthoDB" id="416253at2759"/>
<reference evidence="11 12" key="1">
    <citation type="submission" date="2019-07" db="EMBL/GenBank/DDBJ databases">
        <title>Genome assembly of two rare yeast pathogens: Diutina rugosa and Trichomonascus ciferrii.</title>
        <authorList>
            <person name="Mixao V."/>
            <person name="Saus E."/>
            <person name="Hansen A."/>
            <person name="Lass-Flor C."/>
            <person name="Gabaldon T."/>
        </authorList>
    </citation>
    <scope>NUCLEOTIDE SEQUENCE [LARGE SCALE GENOMIC DNA]</scope>
    <source>
        <strain evidence="11 12">CBS 613</strain>
    </source>
</reference>
<dbReference type="RefSeq" id="XP_034009538.1">
    <property type="nucleotide sequence ID" value="XM_034158700.1"/>
</dbReference>
<keyword evidence="12" id="KW-1185">Reference proteome</keyword>
<evidence type="ECO:0000259" key="10">
    <source>
        <dbReference type="Pfam" id="PF00248"/>
    </source>
</evidence>
<dbReference type="InterPro" id="IPR036812">
    <property type="entry name" value="NAD(P)_OxRdtase_dom_sf"/>
</dbReference>
<organism evidence="11 12">
    <name type="scientific">Diutina rugosa</name>
    <name type="common">Yeast</name>
    <name type="synonym">Candida rugosa</name>
    <dbReference type="NCBI Taxonomy" id="5481"/>
    <lineage>
        <taxon>Eukaryota</taxon>
        <taxon>Fungi</taxon>
        <taxon>Dikarya</taxon>
        <taxon>Ascomycota</taxon>
        <taxon>Saccharomycotina</taxon>
        <taxon>Pichiomycetes</taxon>
        <taxon>Debaryomycetaceae</taxon>
        <taxon>Diutina</taxon>
    </lineage>
</organism>
<comment type="catalytic activity">
    <reaction evidence="3">
        <text>isatin + NADPH + H(+) = 3-hydroxyindolin-2-one + NADP(+)</text>
        <dbReference type="Rhea" id="RHEA:68608"/>
        <dbReference type="ChEBI" id="CHEBI:15378"/>
        <dbReference type="ChEBI" id="CHEBI:27539"/>
        <dbReference type="ChEBI" id="CHEBI:28536"/>
        <dbReference type="ChEBI" id="CHEBI:57783"/>
        <dbReference type="ChEBI" id="CHEBI:58349"/>
    </reaction>
</comment>
<feature type="binding site" evidence="8">
    <location>
        <position position="103"/>
    </location>
    <ligand>
        <name>substrate</name>
    </ligand>
</feature>
<dbReference type="SUPFAM" id="SSF51430">
    <property type="entry name" value="NAD(P)-linked oxidoreductase"/>
    <property type="match status" value="1"/>
</dbReference>
<dbReference type="FunFam" id="3.20.20.100:FF:000002">
    <property type="entry name" value="2,5-diketo-D-gluconic acid reductase A"/>
    <property type="match status" value="1"/>
</dbReference>
<dbReference type="Proteomes" id="UP000449547">
    <property type="component" value="Unassembled WGS sequence"/>
</dbReference>
<name>A0A642UJL1_DIURU</name>
<dbReference type="PROSITE" id="PS00063">
    <property type="entry name" value="ALDOKETO_REDUCTASE_3"/>
    <property type="match status" value="1"/>
</dbReference>
<dbReference type="InterPro" id="IPR018170">
    <property type="entry name" value="Aldo/ket_reductase_CS"/>
</dbReference>
<accession>A0A642UJL1</accession>
<evidence type="ECO:0000256" key="7">
    <source>
        <dbReference type="PIRSR" id="PIRSR000097-1"/>
    </source>
</evidence>
<dbReference type="EMBL" id="SWFT01000163">
    <property type="protein sequence ID" value="KAA8896678.1"/>
    <property type="molecule type" value="Genomic_DNA"/>
</dbReference>
<evidence type="ECO:0000313" key="11">
    <source>
        <dbReference type="EMBL" id="KAA8896678.1"/>
    </source>
</evidence>
<protein>
    <recommendedName>
        <fullName evidence="5">2-dehydropantolactone reductase</fullName>
        <ecNumber evidence="4">1.1.1.358</ecNumber>
    </recommendedName>
    <alternativeName>
        <fullName evidence="5">2-dehydropantolactone reductase</fullName>
    </alternativeName>
    <alternativeName>
        <fullName evidence="6">Ketopantoyl-lactone reductase</fullName>
    </alternativeName>
</protein>
<dbReference type="PRINTS" id="PR00069">
    <property type="entry name" value="ALDKETRDTASE"/>
</dbReference>
<dbReference type="GO" id="GO:0042180">
    <property type="term" value="P:ketone metabolic process"/>
    <property type="evidence" value="ECO:0007669"/>
    <property type="project" value="UniProtKB-ARBA"/>
</dbReference>
<dbReference type="PIRSF" id="PIRSF000097">
    <property type="entry name" value="AKR"/>
    <property type="match status" value="1"/>
</dbReference>
<comment type="catalytic activity">
    <reaction evidence="2">
        <text>(R)-pantolactone + NADP(+) = 2-dehydropantolactone + NADPH + H(+)</text>
        <dbReference type="Rhea" id="RHEA:18981"/>
        <dbReference type="ChEBI" id="CHEBI:15378"/>
        <dbReference type="ChEBI" id="CHEBI:16719"/>
        <dbReference type="ChEBI" id="CHEBI:18395"/>
        <dbReference type="ChEBI" id="CHEBI:57783"/>
        <dbReference type="ChEBI" id="CHEBI:58349"/>
        <dbReference type="EC" id="1.1.1.358"/>
    </reaction>
</comment>
<feature type="site" description="Lowers pKa of active site Tyr" evidence="9">
    <location>
        <position position="72"/>
    </location>
</feature>
<comment type="caution">
    <text evidence="11">The sequence shown here is derived from an EMBL/GenBank/DDBJ whole genome shotgun (WGS) entry which is preliminary data.</text>
</comment>
<dbReference type="PANTHER" id="PTHR11732">
    <property type="entry name" value="ALDO/KETO REDUCTASE"/>
    <property type="match status" value="1"/>
</dbReference>
<proteinExistence type="predicted"/>